<dbReference type="EMBL" id="KT007005">
    <property type="protein sequence ID" value="AKQ02911.1"/>
    <property type="molecule type" value="Genomic_DNA"/>
</dbReference>
<feature type="compositionally biased region" description="Low complexity" evidence="1">
    <location>
        <begin position="32"/>
        <end position="44"/>
    </location>
</feature>
<evidence type="ECO:0000256" key="1">
    <source>
        <dbReference type="SAM" id="MobiDB-lite"/>
    </source>
</evidence>
<sequence length="266" mass="31010">MGNTNFQNSESQSQTQTDIASRQSTFQEQRTSVQQSPKLSQQSQKPARDIKLKRLLLWIIIAVVLLFSSTLGILAYRKYQLGRRISETNTSKSTSTITGGTLKEEHDTNTWREYSYKHPRLKYSFKYPSRWFDPAIAEEKDRDSVMIYDVRNLQEEGISRRFEIARGSAFDPELNRNMTAKELAEYRTRDFSVKISPYSVDSREGFRYTYQVKDKDYYKTEVIIADSKDEGILHLFIYRHSPDESDSANPDPKTLDSIISTFKFLE</sequence>
<keyword evidence="2" id="KW-1133">Transmembrane helix</keyword>
<accession>A0A0H4T5E0</accession>
<name>A0A0H4T5E0_9BACT</name>
<feature type="transmembrane region" description="Helical" evidence="2">
    <location>
        <begin position="55"/>
        <end position="76"/>
    </location>
</feature>
<keyword evidence="2" id="KW-0812">Transmembrane</keyword>
<evidence type="ECO:0000256" key="2">
    <source>
        <dbReference type="SAM" id="Phobius"/>
    </source>
</evidence>
<feature type="region of interest" description="Disordered" evidence="1">
    <location>
        <begin position="1"/>
        <end position="44"/>
    </location>
</feature>
<evidence type="ECO:0000313" key="3">
    <source>
        <dbReference type="EMBL" id="AKQ02911.1"/>
    </source>
</evidence>
<dbReference type="AlphaFoldDB" id="A0A0H4T5E0"/>
<protein>
    <submittedName>
        <fullName evidence="3">Uncharacterized protein</fullName>
    </submittedName>
</protein>
<reference evidence="3" key="1">
    <citation type="journal article" date="2015" name="ISME J.">
        <title>Aquifer environment selects for microbial species cohorts in sediment and groundwater.</title>
        <authorList>
            <person name="Hug L.A."/>
            <person name="Thomas B.C."/>
            <person name="Brown C.T."/>
            <person name="Frischkorn K.R."/>
            <person name="Williams K.H."/>
            <person name="Tringe S.G."/>
            <person name="Banfield J.F."/>
        </authorList>
    </citation>
    <scope>NUCLEOTIDE SEQUENCE</scope>
</reference>
<feature type="compositionally biased region" description="Polar residues" evidence="1">
    <location>
        <begin position="1"/>
        <end position="31"/>
    </location>
</feature>
<keyword evidence="2" id="KW-0472">Membrane</keyword>
<proteinExistence type="predicted"/>
<organism evidence="3">
    <name type="scientific">uncultured Microgenomates bacterium Rifle_16ft_4_minimus_37836</name>
    <dbReference type="NCBI Taxonomy" id="1665115"/>
    <lineage>
        <taxon>Bacteria</taxon>
        <taxon>Candidatus Microgenomatota</taxon>
        <taxon>environmental samples</taxon>
    </lineage>
</organism>